<dbReference type="Pfam" id="PF07996">
    <property type="entry name" value="T4SS"/>
    <property type="match status" value="1"/>
</dbReference>
<feature type="chain" id="PRO_5032896567" evidence="3">
    <location>
        <begin position="25"/>
        <end position="237"/>
    </location>
</feature>
<reference evidence="4 5" key="1">
    <citation type="submission" date="2020-08" db="EMBL/GenBank/DDBJ databases">
        <title>Genomic Encyclopedia of Type Strains, Phase IV (KMG-IV): sequencing the most valuable type-strain genomes for metagenomic binning, comparative biology and taxonomic classification.</title>
        <authorList>
            <person name="Goeker M."/>
        </authorList>
    </citation>
    <scope>NUCLEOTIDE SEQUENCE [LARGE SCALE GENOMIC DNA]</scope>
    <source>
        <strain evidence="4 5">DSM 7465</strain>
    </source>
</reference>
<evidence type="ECO:0000256" key="3">
    <source>
        <dbReference type="SAM" id="SignalP"/>
    </source>
</evidence>
<protein>
    <submittedName>
        <fullName evidence="4">Molecular chaperone GrpE (Heat shock protein)</fullName>
    </submittedName>
</protein>
<keyword evidence="4" id="KW-0346">Stress response</keyword>
<name>A0A840HYN9_9SPHN</name>
<dbReference type="Proteomes" id="UP000575068">
    <property type="component" value="Unassembled WGS sequence"/>
</dbReference>
<dbReference type="EMBL" id="JACHOV010000014">
    <property type="protein sequence ID" value="MBB4642771.1"/>
    <property type="molecule type" value="Genomic_DNA"/>
</dbReference>
<feature type="region of interest" description="Disordered" evidence="2">
    <location>
        <begin position="213"/>
        <end position="237"/>
    </location>
</feature>
<organism evidence="4 5">
    <name type="scientific">Rhizorhapis suberifaciens</name>
    <name type="common">corky root of lettuce</name>
    <dbReference type="NCBI Taxonomy" id="13656"/>
    <lineage>
        <taxon>Bacteria</taxon>
        <taxon>Pseudomonadati</taxon>
        <taxon>Pseudomonadota</taxon>
        <taxon>Alphaproteobacteria</taxon>
        <taxon>Sphingomonadales</taxon>
        <taxon>Sphingomonadaceae</taxon>
        <taxon>Rhizorhapis</taxon>
    </lineage>
</organism>
<comment type="caution">
    <text evidence="4">The sequence shown here is derived from an EMBL/GenBank/DDBJ whole genome shotgun (WGS) entry which is preliminary data.</text>
</comment>
<dbReference type="AlphaFoldDB" id="A0A840HYN9"/>
<proteinExistence type="predicted"/>
<dbReference type="SUPFAM" id="SSF101082">
    <property type="entry name" value="Typo IV secretion system protein TraC"/>
    <property type="match status" value="1"/>
</dbReference>
<keyword evidence="1" id="KW-0175">Coiled coil</keyword>
<feature type="signal peptide" evidence="3">
    <location>
        <begin position="1"/>
        <end position="24"/>
    </location>
</feature>
<keyword evidence="5" id="KW-1185">Reference proteome</keyword>
<dbReference type="Gene3D" id="1.20.58.430">
    <property type="entry name" value="Type IV secretion system, VirB5-domain"/>
    <property type="match status" value="1"/>
</dbReference>
<accession>A0A840HYN9</accession>
<feature type="coiled-coil region" evidence="1">
    <location>
        <begin position="31"/>
        <end position="61"/>
    </location>
</feature>
<evidence type="ECO:0000256" key="1">
    <source>
        <dbReference type="SAM" id="Coils"/>
    </source>
</evidence>
<dbReference type="InterPro" id="IPR023220">
    <property type="entry name" value="T4SS_VirB5-domain"/>
</dbReference>
<gene>
    <name evidence="4" type="ORF">HNQ99_003107</name>
</gene>
<evidence type="ECO:0000313" key="4">
    <source>
        <dbReference type="EMBL" id="MBB4642771.1"/>
    </source>
</evidence>
<dbReference type="InterPro" id="IPR014158">
    <property type="entry name" value="T4SS_VirB5"/>
</dbReference>
<evidence type="ECO:0000313" key="5">
    <source>
        <dbReference type="Proteomes" id="UP000575068"/>
    </source>
</evidence>
<evidence type="ECO:0000256" key="2">
    <source>
        <dbReference type="SAM" id="MobiDB-lite"/>
    </source>
</evidence>
<keyword evidence="3" id="KW-0732">Signal</keyword>
<sequence>MRKQIIRAALLAAATFGLTGTAHAQMAVVDVKSVAQALQTARNTLQQLQEAKQLYASLNSVTQINSVSDLLNNEILSEALPSGMQESVSLISGDLRELGAIGNRAESLMSGSDFTLSGIDSGFGDAQGILNRAATAGARDQAYGEYMLEATEATGKGLKQLNSGLSASTTMRQSQDIAARAAIENAQVTNRLLQMQAAQEAARGAAALRSSSDFAASQRRTQQNIEDGSLWPTWSGQ</sequence>
<dbReference type="RefSeq" id="WP_184477141.1">
    <property type="nucleotide sequence ID" value="NZ_JACHOV010000014.1"/>
</dbReference>